<dbReference type="Proteomes" id="UP000248688">
    <property type="component" value="Chromosome"/>
</dbReference>
<proteinExistence type="predicted"/>
<keyword evidence="2" id="KW-1185">Reference proteome</keyword>
<sequence>MVIPVQMLLLGYILMWWSLGKFLELQTNKATENNQDIYQMGKVGIENVKVSEADVLTYDVIDGVEVYEGAFMNIVFVVKE</sequence>
<protein>
    <submittedName>
        <fullName evidence="1">Uncharacterized protein</fullName>
    </submittedName>
</protein>
<accession>A0A2Z4IGC8</accession>
<evidence type="ECO:0000313" key="1">
    <source>
        <dbReference type="EMBL" id="AWW29965.1"/>
    </source>
</evidence>
<evidence type="ECO:0000313" key="2">
    <source>
        <dbReference type="Proteomes" id="UP000248688"/>
    </source>
</evidence>
<gene>
    <name evidence="1" type="ORF">DN752_07415</name>
</gene>
<dbReference type="AlphaFoldDB" id="A0A2Z4IGC8"/>
<reference evidence="1 2" key="1">
    <citation type="submission" date="2018-06" db="EMBL/GenBank/DDBJ databases">
        <title>Echinicola strongylocentroti sp. nov., isolated from a sea urchin Strongylocentrotus intermedius.</title>
        <authorList>
            <person name="Bae S.S."/>
        </authorList>
    </citation>
    <scope>NUCLEOTIDE SEQUENCE [LARGE SCALE GENOMIC DNA]</scope>
    <source>
        <strain evidence="1 2">MEBiC08714</strain>
    </source>
</reference>
<organism evidence="1 2">
    <name type="scientific">Echinicola strongylocentroti</name>
    <dbReference type="NCBI Taxonomy" id="1795355"/>
    <lineage>
        <taxon>Bacteria</taxon>
        <taxon>Pseudomonadati</taxon>
        <taxon>Bacteroidota</taxon>
        <taxon>Cytophagia</taxon>
        <taxon>Cytophagales</taxon>
        <taxon>Cyclobacteriaceae</taxon>
        <taxon>Echinicola</taxon>
    </lineage>
</organism>
<dbReference type="OrthoDB" id="1228095at2"/>
<name>A0A2Z4IGC8_9BACT</name>
<dbReference type="KEGG" id="est:DN752_07415"/>
<dbReference type="EMBL" id="CP030041">
    <property type="protein sequence ID" value="AWW29965.1"/>
    <property type="molecule type" value="Genomic_DNA"/>
</dbReference>